<comment type="caution">
    <text evidence="4">The sequence shown here is derived from an EMBL/GenBank/DDBJ whole genome shotgun (WGS) entry which is preliminary data.</text>
</comment>
<dbReference type="InterPro" id="IPR006034">
    <property type="entry name" value="Asparaginase/glutaminase-like"/>
</dbReference>
<evidence type="ECO:0000259" key="3">
    <source>
        <dbReference type="Pfam" id="PF17763"/>
    </source>
</evidence>
<evidence type="ECO:0000313" key="4">
    <source>
        <dbReference type="EMBL" id="KPI87375.1"/>
    </source>
</evidence>
<dbReference type="VEuPathDB" id="TriTrypDB:Lsey_0091_0290"/>
<organism evidence="4 5">
    <name type="scientific">Leptomonas seymouri</name>
    <dbReference type="NCBI Taxonomy" id="5684"/>
    <lineage>
        <taxon>Eukaryota</taxon>
        <taxon>Discoba</taxon>
        <taxon>Euglenozoa</taxon>
        <taxon>Kinetoplastea</taxon>
        <taxon>Metakinetoplastina</taxon>
        <taxon>Trypanosomatida</taxon>
        <taxon>Trypanosomatidae</taxon>
        <taxon>Leishmaniinae</taxon>
        <taxon>Leptomonas</taxon>
    </lineage>
</organism>
<dbReference type="EC" id="3.5.1.1" evidence="1"/>
<dbReference type="SUPFAM" id="SSF53774">
    <property type="entry name" value="Glutaminase/Asparaginase"/>
    <property type="match status" value="1"/>
</dbReference>
<dbReference type="OrthoDB" id="427002at2759"/>
<accession>A0A0N1PEN4</accession>
<evidence type="ECO:0000256" key="1">
    <source>
        <dbReference type="ARBA" id="ARBA00012920"/>
    </source>
</evidence>
<dbReference type="GO" id="GO:0004067">
    <property type="term" value="F:asparaginase activity"/>
    <property type="evidence" value="ECO:0007669"/>
    <property type="project" value="UniProtKB-UniRule"/>
</dbReference>
<proteinExistence type="predicted"/>
<dbReference type="Gene3D" id="3.40.50.1170">
    <property type="entry name" value="L-asparaginase, N-terminal domain"/>
    <property type="match status" value="1"/>
</dbReference>
<dbReference type="PIRSF" id="PIRSF500176">
    <property type="entry name" value="L_ASNase"/>
    <property type="match status" value="1"/>
</dbReference>
<dbReference type="Pfam" id="PF00710">
    <property type="entry name" value="Asparaginase"/>
    <property type="match status" value="1"/>
</dbReference>
<sequence>MSSRVLNMLYIYNDSRSVSRILGNELALEEDTSGSRVLLINMRSYQSDLLEQDQRSVVDRRNFFVDILNRNDDLRKPGVPAFDVVQLDRLKLSADHTPEDWMRLAQLIREKYHQYRGFVVESGSDNMVSTSTALSFLLENLGKPVIFTGSLIPGDRIYTDMKRNIILALLFASCSQVCEVCILFDQTLFRASRAIKVNRNNLRPFDSPHFPPIATMQGGSLVIHRPLLLPHPTGRLRVCAQLYSKVLTLDLGPGAPLESFLIAVEKTAAPAVLLRCYGSGNGPTRNGFMKQLLANAKRRDLVVVICTQNLYGAVDLAEYEAGRQLMEAGAISAGDMTQEAAAIKLKYLFGLGMSPAQVRACFLTPLRGEVSPPVSKL</sequence>
<keyword evidence="5" id="KW-1185">Reference proteome</keyword>
<dbReference type="PROSITE" id="PS51732">
    <property type="entry name" value="ASN_GLN_ASE_3"/>
    <property type="match status" value="1"/>
</dbReference>
<name>A0A0N1PEN4_LEPSE</name>
<dbReference type="InterPro" id="IPR027474">
    <property type="entry name" value="L-asparaginase_N"/>
</dbReference>
<dbReference type="PANTHER" id="PTHR11707">
    <property type="entry name" value="L-ASPARAGINASE"/>
    <property type="match status" value="1"/>
</dbReference>
<feature type="domain" description="Asparaginase/glutaminase C-terminal" evidence="3">
    <location>
        <begin position="245"/>
        <end position="362"/>
    </location>
</feature>
<evidence type="ECO:0000259" key="2">
    <source>
        <dbReference type="Pfam" id="PF00710"/>
    </source>
</evidence>
<dbReference type="PANTHER" id="PTHR11707:SF28">
    <property type="entry name" value="60 KDA LYSOPHOSPHOLIPASE"/>
    <property type="match status" value="1"/>
</dbReference>
<dbReference type="GO" id="GO:0009066">
    <property type="term" value="P:aspartate family amino acid metabolic process"/>
    <property type="evidence" value="ECO:0007669"/>
    <property type="project" value="UniProtKB-ARBA"/>
</dbReference>
<evidence type="ECO:0000313" key="5">
    <source>
        <dbReference type="Proteomes" id="UP000038009"/>
    </source>
</evidence>
<dbReference type="PIRSF" id="PIRSF001220">
    <property type="entry name" value="L-ASNase_gatD"/>
    <property type="match status" value="1"/>
</dbReference>
<protein>
    <recommendedName>
        <fullName evidence="1">asparaginase</fullName>
        <ecNumber evidence="1">3.5.1.1</ecNumber>
    </recommendedName>
</protein>
<reference evidence="4 5" key="1">
    <citation type="journal article" date="2015" name="PLoS Pathog.">
        <title>Leptomonas seymouri: Adaptations to the Dixenous Life Cycle Analyzed by Genome Sequencing, Transcriptome Profiling and Co-infection with Leishmania donovani.</title>
        <authorList>
            <person name="Kraeva N."/>
            <person name="Butenko A."/>
            <person name="Hlavacova J."/>
            <person name="Kostygov A."/>
            <person name="Myskova J."/>
            <person name="Grybchuk D."/>
            <person name="Lestinova T."/>
            <person name="Votypka J."/>
            <person name="Volf P."/>
            <person name="Opperdoes F."/>
            <person name="Flegontov P."/>
            <person name="Lukes J."/>
            <person name="Yurchenko V."/>
        </authorList>
    </citation>
    <scope>NUCLEOTIDE SEQUENCE [LARGE SCALE GENOMIC DNA]</scope>
    <source>
        <strain evidence="4 5">ATCC 30220</strain>
    </source>
</reference>
<gene>
    <name evidence="4" type="ORF">ABL78_3563</name>
</gene>
<dbReference type="InterPro" id="IPR036152">
    <property type="entry name" value="Asp/glu_Ase-like_sf"/>
</dbReference>
<dbReference type="Proteomes" id="UP000038009">
    <property type="component" value="Unassembled WGS sequence"/>
</dbReference>
<dbReference type="OMA" id="CMFGPTS"/>
<feature type="domain" description="L-asparaginase N-terminal" evidence="2">
    <location>
        <begin position="89"/>
        <end position="226"/>
    </location>
</feature>
<dbReference type="EMBL" id="LJSK01000091">
    <property type="protein sequence ID" value="KPI87375.1"/>
    <property type="molecule type" value="Genomic_DNA"/>
</dbReference>
<dbReference type="InterPro" id="IPR027473">
    <property type="entry name" value="L-asparaginase_C"/>
</dbReference>
<dbReference type="InterPro" id="IPR037152">
    <property type="entry name" value="L-asparaginase_N_sf"/>
</dbReference>
<dbReference type="Pfam" id="PF17763">
    <property type="entry name" value="Asparaginase_C"/>
    <property type="match status" value="1"/>
</dbReference>
<dbReference type="Gene3D" id="3.40.50.40">
    <property type="match status" value="1"/>
</dbReference>
<dbReference type="InterPro" id="IPR040919">
    <property type="entry name" value="Asparaginase_C"/>
</dbReference>
<dbReference type="AlphaFoldDB" id="A0A0N1PEN4"/>
<dbReference type="SMART" id="SM00870">
    <property type="entry name" value="Asparaginase"/>
    <property type="match status" value="1"/>
</dbReference>